<dbReference type="PANTHER" id="PTHR11929">
    <property type="entry name" value="ALPHA- 1,3 -FUCOSYLTRANSFERASE"/>
    <property type="match status" value="1"/>
</dbReference>
<dbReference type="InterPro" id="IPR001503">
    <property type="entry name" value="Glyco_trans_10"/>
</dbReference>
<dbReference type="Gene3D" id="3.40.50.11660">
    <property type="entry name" value="Glycosyl transferase family 10, C-terminal domain"/>
    <property type="match status" value="1"/>
</dbReference>
<evidence type="ECO:0000256" key="2">
    <source>
        <dbReference type="ARBA" id="ARBA00008919"/>
    </source>
</evidence>
<keyword evidence="5 11" id="KW-0812">Transmembrane</keyword>
<dbReference type="UniPathway" id="UPA00378"/>
<dbReference type="EC" id="2.4.1.-" evidence="11"/>
<evidence type="ECO:0000256" key="3">
    <source>
        <dbReference type="ARBA" id="ARBA00022676"/>
    </source>
</evidence>
<comment type="similarity">
    <text evidence="2 11">Belongs to the glycosyltransferase 10 family.</text>
</comment>
<feature type="domain" description="Fucosyltransferase C-terminal" evidence="12">
    <location>
        <begin position="88"/>
        <end position="258"/>
    </location>
</feature>
<evidence type="ECO:0000256" key="7">
    <source>
        <dbReference type="ARBA" id="ARBA00022989"/>
    </source>
</evidence>
<dbReference type="FunFam" id="3.40.50.11660:FF:000002">
    <property type="entry name" value="Alpha-(1,3)-fucosyltransferase"/>
    <property type="match status" value="1"/>
</dbReference>
<evidence type="ECO:0000256" key="10">
    <source>
        <dbReference type="ARBA" id="ARBA00060399"/>
    </source>
</evidence>
<keyword evidence="11" id="KW-0333">Golgi apparatus</keyword>
<dbReference type="GO" id="GO:0032580">
    <property type="term" value="C:Golgi cisterna membrane"/>
    <property type="evidence" value="ECO:0007669"/>
    <property type="project" value="UniProtKB-SubCell"/>
</dbReference>
<evidence type="ECO:0000256" key="5">
    <source>
        <dbReference type="ARBA" id="ARBA00022692"/>
    </source>
</evidence>
<dbReference type="AlphaFoldDB" id="A0A2G8JMN6"/>
<dbReference type="InterPro" id="IPR038577">
    <property type="entry name" value="GT10-like_C_sf"/>
</dbReference>
<evidence type="ECO:0000256" key="8">
    <source>
        <dbReference type="ARBA" id="ARBA00023136"/>
    </source>
</evidence>
<accession>A0A2G8JMN6</accession>
<proteinExistence type="inferred from homology"/>
<protein>
    <recommendedName>
        <fullName evidence="11">Fucosyltransferase</fullName>
        <ecNumber evidence="11">2.4.1.-</ecNumber>
    </recommendedName>
</protein>
<evidence type="ECO:0000256" key="1">
    <source>
        <dbReference type="ARBA" id="ARBA00004922"/>
    </source>
</evidence>
<evidence type="ECO:0000259" key="12">
    <source>
        <dbReference type="Pfam" id="PF00852"/>
    </source>
</evidence>
<comment type="pathway">
    <text evidence="1">Protein modification; protein glycosylation.</text>
</comment>
<keyword evidence="7" id="KW-1133">Transmembrane helix</keyword>
<keyword evidence="8" id="KW-0472">Membrane</keyword>
<comment type="subcellular location">
    <subcellularLocation>
        <location evidence="10">Endomembrane system</location>
        <topology evidence="10">Single-pass type II membrane protein</topology>
    </subcellularLocation>
    <subcellularLocation>
        <location evidence="11">Golgi apparatus</location>
        <location evidence="11">Golgi stack membrane</location>
        <topology evidence="11">Single-pass type II membrane protein</topology>
    </subcellularLocation>
</comment>
<evidence type="ECO:0000313" key="13">
    <source>
        <dbReference type="EMBL" id="PIK36997.1"/>
    </source>
</evidence>
<comment type="caution">
    <text evidence="13">The sequence shown here is derived from an EMBL/GenBank/DDBJ whole genome shotgun (WGS) entry which is preliminary data.</text>
</comment>
<dbReference type="Pfam" id="PF00852">
    <property type="entry name" value="Glyco_transf_10"/>
    <property type="match status" value="1"/>
</dbReference>
<reference evidence="13 14" key="1">
    <citation type="journal article" date="2017" name="PLoS Biol.">
        <title>The sea cucumber genome provides insights into morphological evolution and visceral regeneration.</title>
        <authorList>
            <person name="Zhang X."/>
            <person name="Sun L."/>
            <person name="Yuan J."/>
            <person name="Sun Y."/>
            <person name="Gao Y."/>
            <person name="Zhang L."/>
            <person name="Li S."/>
            <person name="Dai H."/>
            <person name="Hamel J.F."/>
            <person name="Liu C."/>
            <person name="Yu Y."/>
            <person name="Liu S."/>
            <person name="Lin W."/>
            <person name="Guo K."/>
            <person name="Jin S."/>
            <person name="Xu P."/>
            <person name="Storey K.B."/>
            <person name="Huan P."/>
            <person name="Zhang T."/>
            <person name="Zhou Y."/>
            <person name="Zhang J."/>
            <person name="Lin C."/>
            <person name="Li X."/>
            <person name="Xing L."/>
            <person name="Huo D."/>
            <person name="Sun M."/>
            <person name="Wang L."/>
            <person name="Mercier A."/>
            <person name="Li F."/>
            <person name="Yang H."/>
            <person name="Xiang J."/>
        </authorList>
    </citation>
    <scope>NUCLEOTIDE SEQUENCE [LARGE SCALE GENOMIC DNA]</scope>
    <source>
        <strain evidence="13">Shaxun</strain>
        <tissue evidence="13">Muscle</tissue>
    </source>
</reference>
<evidence type="ECO:0000256" key="6">
    <source>
        <dbReference type="ARBA" id="ARBA00022968"/>
    </source>
</evidence>
<dbReference type="SUPFAM" id="SSF53756">
    <property type="entry name" value="UDP-Glycosyltransferase/glycogen phosphorylase"/>
    <property type="match status" value="1"/>
</dbReference>
<keyword evidence="3 11" id="KW-0328">Glycosyltransferase</keyword>
<evidence type="ECO:0000313" key="14">
    <source>
        <dbReference type="Proteomes" id="UP000230750"/>
    </source>
</evidence>
<organism evidence="13 14">
    <name type="scientific">Stichopus japonicus</name>
    <name type="common">Sea cucumber</name>
    <dbReference type="NCBI Taxonomy" id="307972"/>
    <lineage>
        <taxon>Eukaryota</taxon>
        <taxon>Metazoa</taxon>
        <taxon>Echinodermata</taxon>
        <taxon>Eleutherozoa</taxon>
        <taxon>Echinozoa</taxon>
        <taxon>Holothuroidea</taxon>
        <taxon>Aspidochirotacea</taxon>
        <taxon>Aspidochirotida</taxon>
        <taxon>Stichopodidae</taxon>
        <taxon>Apostichopus</taxon>
    </lineage>
</organism>
<evidence type="ECO:0000256" key="9">
    <source>
        <dbReference type="ARBA" id="ARBA00023180"/>
    </source>
</evidence>
<gene>
    <name evidence="13" type="ORF">BSL78_26169</name>
</gene>
<dbReference type="PANTHER" id="PTHR11929:SF145">
    <property type="entry name" value="ALPHA-(1,3)-FUCOSYLTRANSFERASE FUT-1"/>
    <property type="match status" value="1"/>
</dbReference>
<keyword evidence="14" id="KW-1185">Reference proteome</keyword>
<keyword evidence="4 11" id="KW-0808">Transferase</keyword>
<dbReference type="EMBL" id="MRZV01001578">
    <property type="protein sequence ID" value="PIK36997.1"/>
    <property type="molecule type" value="Genomic_DNA"/>
</dbReference>
<dbReference type="OrthoDB" id="427096at2759"/>
<dbReference type="GO" id="GO:0046920">
    <property type="term" value="F:alpha-(1-&gt;3)-fucosyltransferase activity"/>
    <property type="evidence" value="ECO:0007669"/>
    <property type="project" value="TreeGrafter"/>
</dbReference>
<evidence type="ECO:0000256" key="4">
    <source>
        <dbReference type="ARBA" id="ARBA00022679"/>
    </source>
</evidence>
<keyword evidence="9" id="KW-0325">Glycoprotein</keyword>
<name>A0A2G8JMN6_STIJA</name>
<evidence type="ECO:0000256" key="11">
    <source>
        <dbReference type="RuleBase" id="RU003832"/>
    </source>
</evidence>
<keyword evidence="6" id="KW-0735">Signal-anchor</keyword>
<sequence>MAVRTARQVWVYSTEESFRNSARVRESKIGGGRGSTRPFKLGFNGYKFNMSLTYHSKAEVVAPFGEYIPFKEGIIMKKVNITSKLRSKKMVAWISSHCNPNAWNRTNFVHDLARLIPIDMYGACGTNEHLPRGRIATALLQTYKFYTAFENSCCSEYITEKFWQALAGFKLVPIVVGSPKKDYERVAPPNSFIFADDFDSVRDLARYIRKVATNTTLYNQYHHWRLMGKAFLYKSVRVYPFSSTEGACALLNFLEENAWKGNHSLSMRLDPFGSEWLGSCGLCGKHDWMTAYHIRSTSRNPQL</sequence>
<dbReference type="InterPro" id="IPR055270">
    <property type="entry name" value="Glyco_tran_10_C"/>
</dbReference>
<dbReference type="Proteomes" id="UP000230750">
    <property type="component" value="Unassembled WGS sequence"/>
</dbReference>